<evidence type="ECO:0000256" key="6">
    <source>
        <dbReference type="ARBA" id="ARBA00023004"/>
    </source>
</evidence>
<dbReference type="GO" id="GO:0005506">
    <property type="term" value="F:iron ion binding"/>
    <property type="evidence" value="ECO:0007669"/>
    <property type="project" value="InterPro"/>
</dbReference>
<keyword evidence="11" id="KW-0472">Membrane</keyword>
<proteinExistence type="inferred from homology"/>
<keyword evidence="5 10" id="KW-0560">Oxidoreductase</keyword>
<dbReference type="Proteomes" id="UP000593567">
    <property type="component" value="Unassembled WGS sequence"/>
</dbReference>
<evidence type="ECO:0000256" key="7">
    <source>
        <dbReference type="ARBA" id="ARBA00023033"/>
    </source>
</evidence>
<comment type="similarity">
    <text evidence="2 10">Belongs to the cytochrome P450 family.</text>
</comment>
<reference evidence="12" key="1">
    <citation type="submission" date="2020-06" db="EMBL/GenBank/DDBJ databases">
        <title>Draft genome of Bugula neritina, a colonial animal packing powerful symbionts and potential medicines.</title>
        <authorList>
            <person name="Rayko M."/>
        </authorList>
    </citation>
    <scope>NUCLEOTIDE SEQUENCE [LARGE SCALE GENOMIC DNA]</scope>
    <source>
        <strain evidence="12">Kwan_BN1</strain>
    </source>
</reference>
<evidence type="ECO:0000313" key="12">
    <source>
        <dbReference type="EMBL" id="KAF6017941.1"/>
    </source>
</evidence>
<evidence type="ECO:0000256" key="3">
    <source>
        <dbReference type="ARBA" id="ARBA00022617"/>
    </source>
</evidence>
<comment type="function">
    <text evidence="8">Cytochromes P450 are a group of heme-thiolate monooxygenases. They oxidize a variety of structurally unrelated compounds, including steroids, fatty acids, and xenobiotics.</text>
</comment>
<dbReference type="FunFam" id="1.10.630.10:FF:000182">
    <property type="entry name" value="Cytochrome P450 3A4"/>
    <property type="match status" value="1"/>
</dbReference>
<evidence type="ECO:0000256" key="5">
    <source>
        <dbReference type="ARBA" id="ARBA00023002"/>
    </source>
</evidence>
<feature type="transmembrane region" description="Helical" evidence="11">
    <location>
        <begin position="7"/>
        <end position="26"/>
    </location>
</feature>
<dbReference type="InterPro" id="IPR001128">
    <property type="entry name" value="Cyt_P450"/>
</dbReference>
<dbReference type="InterPro" id="IPR017972">
    <property type="entry name" value="Cyt_P450_CS"/>
</dbReference>
<dbReference type="PRINTS" id="PR00464">
    <property type="entry name" value="EP450II"/>
</dbReference>
<evidence type="ECO:0000313" key="13">
    <source>
        <dbReference type="Proteomes" id="UP000593567"/>
    </source>
</evidence>
<organism evidence="12 13">
    <name type="scientific">Bugula neritina</name>
    <name type="common">Brown bryozoan</name>
    <name type="synonym">Sertularia neritina</name>
    <dbReference type="NCBI Taxonomy" id="10212"/>
    <lineage>
        <taxon>Eukaryota</taxon>
        <taxon>Metazoa</taxon>
        <taxon>Spiralia</taxon>
        <taxon>Lophotrochozoa</taxon>
        <taxon>Bryozoa</taxon>
        <taxon>Gymnolaemata</taxon>
        <taxon>Cheilostomatida</taxon>
        <taxon>Flustrina</taxon>
        <taxon>Buguloidea</taxon>
        <taxon>Bugulidae</taxon>
        <taxon>Bugula</taxon>
    </lineage>
</organism>
<feature type="binding site" description="axial binding residue" evidence="9">
    <location>
        <position position="466"/>
    </location>
    <ligand>
        <name>heme</name>
        <dbReference type="ChEBI" id="CHEBI:30413"/>
    </ligand>
    <ligandPart>
        <name>Fe</name>
        <dbReference type="ChEBI" id="CHEBI:18248"/>
    </ligandPart>
</feature>
<dbReference type="InterPro" id="IPR050705">
    <property type="entry name" value="Cytochrome_P450_3A"/>
</dbReference>
<dbReference type="InterPro" id="IPR002402">
    <property type="entry name" value="Cyt_P450_E_grp-II"/>
</dbReference>
<keyword evidence="11" id="KW-1133">Transmembrane helix</keyword>
<protein>
    <submittedName>
        <fullName evidence="12">CYP3A4</fullName>
    </submittedName>
</protein>
<evidence type="ECO:0000256" key="4">
    <source>
        <dbReference type="ARBA" id="ARBA00022723"/>
    </source>
</evidence>
<dbReference type="Gene3D" id="1.10.630.10">
    <property type="entry name" value="Cytochrome P450"/>
    <property type="match status" value="1"/>
</dbReference>
<dbReference type="AlphaFoldDB" id="A0A7J7IWZ1"/>
<dbReference type="GO" id="GO:0016705">
    <property type="term" value="F:oxidoreductase activity, acting on paired donors, with incorporation or reduction of molecular oxygen"/>
    <property type="evidence" value="ECO:0007669"/>
    <property type="project" value="InterPro"/>
</dbReference>
<evidence type="ECO:0000256" key="9">
    <source>
        <dbReference type="PIRSR" id="PIRSR602402-1"/>
    </source>
</evidence>
<name>A0A7J7IWZ1_BUGNE</name>
<gene>
    <name evidence="12" type="ORF">EB796_023751</name>
</gene>
<sequence length="526" mass="60723">MEIFGVEVPLWVSLTFTVTVLLYWYGTSTFNTFQELGIPHRKAYIPFFGHLIENLVNPLPILDMKISKQFPGKIYGGFEGRRPALYVRDAEFVKDLTIREFASFMNRRLLMDENGIPGNHLGRIKDDHWKHIRTILSPSFSTGKLKQMYPIIQSHADRFVSCLHATDATPVLIKDYTAGYTMDVIASTAFGLDIQAQRPTEHPFMYHAKSFFATPRDNHISTKIQIVLNLLYQFMLPIRIKALISKIFDASFVGQEANNYFETLMNKLYDDVRQKEQKGIEFITRCAEKVVDLKEVEENTIKVTNGKMWTSAGLTKRDFIANATLFISDGFEPTSSTLQSFFYFMAMYPDVQDKLHRVISELADENGCCTYEELKQLEYLDWCIDESMRLMPVGMRLEREAEEDVTIRGIPIKKGMVVHVQIYCMHRDPTYWEDPETFKPERFAPENRTANQQYAFLPFGSGGRKCIGYRLALLEMKVVIVKALTAFRFERCSETPKMKDLTYKLGLLLLNIETPVKLVAVPKRKL</sequence>
<dbReference type="InterPro" id="IPR036396">
    <property type="entry name" value="Cyt_P450_sf"/>
</dbReference>
<dbReference type="PRINTS" id="PR00385">
    <property type="entry name" value="P450"/>
</dbReference>
<evidence type="ECO:0000256" key="1">
    <source>
        <dbReference type="ARBA" id="ARBA00001971"/>
    </source>
</evidence>
<dbReference type="OrthoDB" id="2789670at2759"/>
<dbReference type="PANTHER" id="PTHR24302">
    <property type="entry name" value="CYTOCHROME P450 FAMILY 3"/>
    <property type="match status" value="1"/>
</dbReference>
<dbReference type="PROSITE" id="PS00086">
    <property type="entry name" value="CYTOCHROME_P450"/>
    <property type="match status" value="1"/>
</dbReference>
<comment type="cofactor">
    <cofactor evidence="1 9">
        <name>heme</name>
        <dbReference type="ChEBI" id="CHEBI:30413"/>
    </cofactor>
</comment>
<keyword evidence="11" id="KW-0812">Transmembrane</keyword>
<dbReference type="GO" id="GO:0008395">
    <property type="term" value="F:steroid hydroxylase activity"/>
    <property type="evidence" value="ECO:0007669"/>
    <property type="project" value="TreeGrafter"/>
</dbReference>
<comment type="caution">
    <text evidence="12">The sequence shown here is derived from an EMBL/GenBank/DDBJ whole genome shotgun (WGS) entry which is preliminary data.</text>
</comment>
<evidence type="ECO:0000256" key="2">
    <source>
        <dbReference type="ARBA" id="ARBA00010617"/>
    </source>
</evidence>
<accession>A0A7J7IWZ1</accession>
<keyword evidence="7 10" id="KW-0503">Monooxygenase</keyword>
<dbReference type="GO" id="GO:0020037">
    <property type="term" value="F:heme binding"/>
    <property type="evidence" value="ECO:0007669"/>
    <property type="project" value="InterPro"/>
</dbReference>
<evidence type="ECO:0000256" key="8">
    <source>
        <dbReference type="ARBA" id="ARBA00043906"/>
    </source>
</evidence>
<dbReference type="EMBL" id="VXIV02003350">
    <property type="protein sequence ID" value="KAF6017941.1"/>
    <property type="molecule type" value="Genomic_DNA"/>
</dbReference>
<evidence type="ECO:0000256" key="10">
    <source>
        <dbReference type="RuleBase" id="RU000461"/>
    </source>
</evidence>
<dbReference type="PANTHER" id="PTHR24302:SF15">
    <property type="entry name" value="FATTY-ACID PEROXYGENASE"/>
    <property type="match status" value="1"/>
</dbReference>
<evidence type="ECO:0000256" key="11">
    <source>
        <dbReference type="SAM" id="Phobius"/>
    </source>
</evidence>
<keyword evidence="3 9" id="KW-0349">Heme</keyword>
<keyword evidence="6 9" id="KW-0408">Iron</keyword>
<dbReference type="Pfam" id="PF00067">
    <property type="entry name" value="p450"/>
    <property type="match status" value="1"/>
</dbReference>
<keyword evidence="4 9" id="KW-0479">Metal-binding</keyword>
<keyword evidence="13" id="KW-1185">Reference proteome</keyword>
<dbReference type="SUPFAM" id="SSF48264">
    <property type="entry name" value="Cytochrome P450"/>
    <property type="match status" value="1"/>
</dbReference>